<proteinExistence type="predicted"/>
<organism evidence="1">
    <name type="scientific">Arundo donax</name>
    <name type="common">Giant reed</name>
    <name type="synonym">Donax arundinaceus</name>
    <dbReference type="NCBI Taxonomy" id="35708"/>
    <lineage>
        <taxon>Eukaryota</taxon>
        <taxon>Viridiplantae</taxon>
        <taxon>Streptophyta</taxon>
        <taxon>Embryophyta</taxon>
        <taxon>Tracheophyta</taxon>
        <taxon>Spermatophyta</taxon>
        <taxon>Magnoliopsida</taxon>
        <taxon>Liliopsida</taxon>
        <taxon>Poales</taxon>
        <taxon>Poaceae</taxon>
        <taxon>PACMAD clade</taxon>
        <taxon>Arundinoideae</taxon>
        <taxon>Arundineae</taxon>
        <taxon>Arundo</taxon>
    </lineage>
</organism>
<evidence type="ECO:0000313" key="1">
    <source>
        <dbReference type="EMBL" id="JAD43670.1"/>
    </source>
</evidence>
<protein>
    <submittedName>
        <fullName evidence="1">Uncharacterized protein</fullName>
    </submittedName>
</protein>
<sequence length="53" mass="5802">MCARTSAPCSTYATGSSSYQLIDSLLMLEEIKCRHSPSIHFPCLVHCPVSCPE</sequence>
<reference evidence="1" key="2">
    <citation type="journal article" date="2015" name="Data Brief">
        <title>Shoot transcriptome of the giant reed, Arundo donax.</title>
        <authorList>
            <person name="Barrero R.A."/>
            <person name="Guerrero F.D."/>
            <person name="Moolhuijzen P."/>
            <person name="Goolsby J.A."/>
            <person name="Tidwell J."/>
            <person name="Bellgard S.E."/>
            <person name="Bellgard M.I."/>
        </authorList>
    </citation>
    <scope>NUCLEOTIDE SEQUENCE</scope>
    <source>
        <tissue evidence="1">Shoot tissue taken approximately 20 cm above the soil surface</tissue>
    </source>
</reference>
<dbReference type="EMBL" id="GBRH01254225">
    <property type="protein sequence ID" value="JAD43670.1"/>
    <property type="molecule type" value="Transcribed_RNA"/>
</dbReference>
<accession>A0A0A9A3V0</accession>
<reference evidence="1" key="1">
    <citation type="submission" date="2014-09" db="EMBL/GenBank/DDBJ databases">
        <authorList>
            <person name="Magalhaes I.L.F."/>
            <person name="Oliveira U."/>
            <person name="Santos F.R."/>
            <person name="Vidigal T.H.D.A."/>
            <person name="Brescovit A.D."/>
            <person name="Santos A.J."/>
        </authorList>
    </citation>
    <scope>NUCLEOTIDE SEQUENCE</scope>
    <source>
        <tissue evidence="1">Shoot tissue taken approximately 20 cm above the soil surface</tissue>
    </source>
</reference>
<name>A0A0A9A3V0_ARUDO</name>
<dbReference type="AlphaFoldDB" id="A0A0A9A3V0"/>